<protein>
    <submittedName>
        <fullName evidence="2">Uncharacterized protein</fullName>
    </submittedName>
</protein>
<evidence type="ECO:0000256" key="1">
    <source>
        <dbReference type="SAM" id="MobiDB-lite"/>
    </source>
</evidence>
<evidence type="ECO:0000313" key="3">
    <source>
        <dbReference type="Proteomes" id="UP000434957"/>
    </source>
</evidence>
<gene>
    <name evidence="2" type="ORF">PR003_g34274</name>
</gene>
<reference evidence="2 3" key="1">
    <citation type="submission" date="2018-08" db="EMBL/GenBank/DDBJ databases">
        <title>Genomic investigation of the strawberry pathogen Phytophthora fragariae indicates pathogenicity is determined by transcriptional variation in three key races.</title>
        <authorList>
            <person name="Adams T.M."/>
            <person name="Armitage A.D."/>
            <person name="Sobczyk M.K."/>
            <person name="Bates H.J."/>
            <person name="Dunwell J.M."/>
            <person name="Nellist C.F."/>
            <person name="Harrison R.J."/>
        </authorList>
    </citation>
    <scope>NUCLEOTIDE SEQUENCE [LARGE SCALE GENOMIC DNA]</scope>
    <source>
        <strain evidence="2 3">SCRP333</strain>
    </source>
</reference>
<feature type="non-terminal residue" evidence="2">
    <location>
        <position position="203"/>
    </location>
</feature>
<evidence type="ECO:0000313" key="2">
    <source>
        <dbReference type="EMBL" id="KAE9260638.1"/>
    </source>
</evidence>
<sequence>MGVSGVAWSGVCVEWLESSLQGRMPESQSALAIRPRSSEQKSLPSSPAWLYPGRAARGGRRSGNRRRRLCRVARVESLRSPAGVVIGSGDPTTIVEAEVAAGFPGVAWSGVSSVLPGVAAGVAIGAGVCVEWLESSLQGRMPESQSALVIRPRSSEQKSLPSSPAWLYPGRAARGGRRSGNRRWRLRPVARVEPLRSPAGVAI</sequence>
<dbReference type="EMBL" id="QXFT01011067">
    <property type="protein sequence ID" value="KAE9260638.1"/>
    <property type="molecule type" value="Genomic_DNA"/>
</dbReference>
<organism evidence="2 3">
    <name type="scientific">Phytophthora rubi</name>
    <dbReference type="NCBI Taxonomy" id="129364"/>
    <lineage>
        <taxon>Eukaryota</taxon>
        <taxon>Sar</taxon>
        <taxon>Stramenopiles</taxon>
        <taxon>Oomycota</taxon>
        <taxon>Peronosporomycetes</taxon>
        <taxon>Peronosporales</taxon>
        <taxon>Peronosporaceae</taxon>
        <taxon>Phytophthora</taxon>
    </lineage>
</organism>
<name>A0A6A4ATW4_9STRA</name>
<dbReference type="AlphaFoldDB" id="A0A6A4ATW4"/>
<comment type="caution">
    <text evidence="2">The sequence shown here is derived from an EMBL/GenBank/DDBJ whole genome shotgun (WGS) entry which is preliminary data.</text>
</comment>
<proteinExistence type="predicted"/>
<feature type="region of interest" description="Disordered" evidence="1">
    <location>
        <begin position="27"/>
        <end position="46"/>
    </location>
</feature>
<accession>A0A6A4ATW4</accession>
<dbReference type="Proteomes" id="UP000434957">
    <property type="component" value="Unassembled WGS sequence"/>
</dbReference>
<keyword evidence="3" id="KW-1185">Reference proteome</keyword>